<sequence length="319" mass="35105">MASDSTEEAVSNKQVILRDYVTGFPKESDLYIDTGTIKLKVPEVFHGVLVKNLYLSCDPAMRFRMAKTIDPTFSNPAYTPGSPINGIGVAKVVDSRHPDFKGGMPGLTAYAGFYEVCSPKEGECVFVSAASGAVGQLVGQFAKLMGCYVVGSAGSREKVDLLKNKMGFDDAFNYKEEPDLNAALKRYFPEGIDIYFENVGGKMLDAVLLNMRVHGRIAVCGMISQYNLDKPEGVSNLMSIVYKRVRIEGFIVFEFYHKYPKYLDMALAYMREGKIIYVEDIAESLENGPAALVGLFTGRNMGKQVVLVSHDGKKDSANQ</sequence>
<reference evidence="4 5" key="1">
    <citation type="journal article" date="2020" name="Mol. Plant">
        <title>The Chromosome-Based Rubber Tree Genome Provides New Insights into Spurge Genome Evolution and Rubber Biosynthesis.</title>
        <authorList>
            <person name="Liu J."/>
            <person name="Shi C."/>
            <person name="Shi C.C."/>
            <person name="Li W."/>
            <person name="Zhang Q.J."/>
            <person name="Zhang Y."/>
            <person name="Li K."/>
            <person name="Lu H.F."/>
            <person name="Shi C."/>
            <person name="Zhu S.T."/>
            <person name="Xiao Z.Y."/>
            <person name="Nan H."/>
            <person name="Yue Y."/>
            <person name="Zhu X.G."/>
            <person name="Wu Y."/>
            <person name="Hong X.N."/>
            <person name="Fan G.Y."/>
            <person name="Tong Y."/>
            <person name="Zhang D."/>
            <person name="Mao C.L."/>
            <person name="Liu Y.L."/>
            <person name="Hao S.J."/>
            <person name="Liu W.Q."/>
            <person name="Lv M.Q."/>
            <person name="Zhang H.B."/>
            <person name="Liu Y."/>
            <person name="Hu-Tang G.R."/>
            <person name="Wang J.P."/>
            <person name="Wang J.H."/>
            <person name="Sun Y.H."/>
            <person name="Ni S.B."/>
            <person name="Chen W.B."/>
            <person name="Zhang X.C."/>
            <person name="Jiao Y.N."/>
            <person name="Eichler E.E."/>
            <person name="Li G.H."/>
            <person name="Liu X."/>
            <person name="Gao L.Z."/>
        </authorList>
    </citation>
    <scope>NUCLEOTIDE SEQUENCE [LARGE SCALE GENOMIC DNA]</scope>
    <source>
        <strain evidence="5">cv. GT1</strain>
        <tissue evidence="4">Leaf</tissue>
    </source>
</reference>
<dbReference type="InterPro" id="IPR013149">
    <property type="entry name" value="ADH-like_C"/>
</dbReference>
<evidence type="ECO:0000313" key="4">
    <source>
        <dbReference type="EMBL" id="KAF2298316.1"/>
    </source>
</evidence>
<feature type="domain" description="Oxidoreductase N-terminal" evidence="3">
    <location>
        <begin position="13"/>
        <end position="103"/>
    </location>
</feature>
<evidence type="ECO:0008006" key="6">
    <source>
        <dbReference type="Google" id="ProtNLM"/>
    </source>
</evidence>
<accession>A0A6A6LEA2</accession>
<name>A0A6A6LEA2_HEVBR</name>
<feature type="domain" description="Alcohol dehydrogenase-like C-terminal" evidence="2">
    <location>
        <begin position="133"/>
        <end position="266"/>
    </location>
</feature>
<dbReference type="Gene3D" id="3.90.180.10">
    <property type="entry name" value="Medium-chain alcohol dehydrogenases, catalytic domain"/>
    <property type="match status" value="1"/>
</dbReference>
<dbReference type="InterPro" id="IPR036291">
    <property type="entry name" value="NAD(P)-bd_dom_sf"/>
</dbReference>
<dbReference type="EMBL" id="JAAGAX010000011">
    <property type="protein sequence ID" value="KAF2298316.1"/>
    <property type="molecule type" value="Genomic_DNA"/>
</dbReference>
<dbReference type="GO" id="GO:0032440">
    <property type="term" value="F:2-alkenal reductase [NAD(P)H] activity"/>
    <property type="evidence" value="ECO:0007669"/>
    <property type="project" value="TreeGrafter"/>
</dbReference>
<dbReference type="InterPro" id="IPR045010">
    <property type="entry name" value="MDR_fam"/>
</dbReference>
<dbReference type="Pfam" id="PF16884">
    <property type="entry name" value="ADH_N_2"/>
    <property type="match status" value="1"/>
</dbReference>
<dbReference type="InterPro" id="IPR011032">
    <property type="entry name" value="GroES-like_sf"/>
</dbReference>
<dbReference type="Proteomes" id="UP000467840">
    <property type="component" value="Chromosome 1"/>
</dbReference>
<proteinExistence type="predicted"/>
<evidence type="ECO:0000259" key="3">
    <source>
        <dbReference type="Pfam" id="PF16884"/>
    </source>
</evidence>
<dbReference type="SUPFAM" id="SSF50129">
    <property type="entry name" value="GroES-like"/>
    <property type="match status" value="1"/>
</dbReference>
<dbReference type="InterPro" id="IPR041694">
    <property type="entry name" value="ADH_N_2"/>
</dbReference>
<dbReference type="AlphaFoldDB" id="A0A6A6LEA2"/>
<evidence type="ECO:0000256" key="1">
    <source>
        <dbReference type="ARBA" id="ARBA00023002"/>
    </source>
</evidence>
<dbReference type="Pfam" id="PF00107">
    <property type="entry name" value="ADH_zinc_N"/>
    <property type="match status" value="1"/>
</dbReference>
<keyword evidence="5" id="KW-1185">Reference proteome</keyword>
<dbReference type="FunFam" id="3.40.50.720:FF:000121">
    <property type="entry name" value="Prostaglandin reductase 2"/>
    <property type="match status" value="1"/>
</dbReference>
<dbReference type="Gene3D" id="3.40.50.720">
    <property type="entry name" value="NAD(P)-binding Rossmann-like Domain"/>
    <property type="match status" value="1"/>
</dbReference>
<keyword evidence="1" id="KW-0560">Oxidoreductase</keyword>
<gene>
    <name evidence="4" type="ORF">GH714_021840</name>
</gene>
<evidence type="ECO:0000259" key="2">
    <source>
        <dbReference type="Pfam" id="PF00107"/>
    </source>
</evidence>
<dbReference type="SUPFAM" id="SSF51735">
    <property type="entry name" value="NAD(P)-binding Rossmann-fold domains"/>
    <property type="match status" value="1"/>
</dbReference>
<dbReference type="PANTHER" id="PTHR43205:SF79">
    <property type="entry name" value="ENOYL REDUCTASE (ER) DOMAIN-CONTAINING PROTEIN"/>
    <property type="match status" value="1"/>
</dbReference>
<dbReference type="PANTHER" id="PTHR43205">
    <property type="entry name" value="PROSTAGLANDIN REDUCTASE"/>
    <property type="match status" value="1"/>
</dbReference>
<organism evidence="4 5">
    <name type="scientific">Hevea brasiliensis</name>
    <name type="common">Para rubber tree</name>
    <name type="synonym">Siphonia brasiliensis</name>
    <dbReference type="NCBI Taxonomy" id="3981"/>
    <lineage>
        <taxon>Eukaryota</taxon>
        <taxon>Viridiplantae</taxon>
        <taxon>Streptophyta</taxon>
        <taxon>Embryophyta</taxon>
        <taxon>Tracheophyta</taxon>
        <taxon>Spermatophyta</taxon>
        <taxon>Magnoliopsida</taxon>
        <taxon>eudicotyledons</taxon>
        <taxon>Gunneridae</taxon>
        <taxon>Pentapetalae</taxon>
        <taxon>rosids</taxon>
        <taxon>fabids</taxon>
        <taxon>Malpighiales</taxon>
        <taxon>Euphorbiaceae</taxon>
        <taxon>Crotonoideae</taxon>
        <taxon>Micrandreae</taxon>
        <taxon>Hevea</taxon>
    </lineage>
</organism>
<evidence type="ECO:0000313" key="5">
    <source>
        <dbReference type="Proteomes" id="UP000467840"/>
    </source>
</evidence>
<comment type="caution">
    <text evidence="4">The sequence shown here is derived from an EMBL/GenBank/DDBJ whole genome shotgun (WGS) entry which is preliminary data.</text>
</comment>
<protein>
    <recommendedName>
        <fullName evidence="6">Enoyl reductase (ER) domain-containing protein</fullName>
    </recommendedName>
</protein>